<feature type="active site" description="Nucleophile" evidence="10">
    <location>
        <position position="94"/>
    </location>
</feature>
<evidence type="ECO:0000256" key="11">
    <source>
        <dbReference type="RuleBase" id="RU361215"/>
    </source>
</evidence>
<evidence type="ECO:0000256" key="2">
    <source>
        <dbReference type="ARBA" id="ARBA00004496"/>
    </source>
</evidence>
<dbReference type="Proteomes" id="UP000887567">
    <property type="component" value="Unplaced"/>
</dbReference>
<evidence type="ECO:0000256" key="3">
    <source>
        <dbReference type="ARBA" id="ARBA00009326"/>
    </source>
</evidence>
<keyword evidence="5" id="KW-0597">Phosphoprotein</keyword>
<dbReference type="CDD" id="cd09616">
    <property type="entry name" value="Peptidase_C12_UCH_L1_L3"/>
    <property type="match status" value="1"/>
</dbReference>
<dbReference type="FunFam" id="3.40.532.10:FF:000005">
    <property type="entry name" value="Ubiquitin carboxyl-terminal hydrolase"/>
    <property type="match status" value="1"/>
</dbReference>
<dbReference type="GO" id="GO:0016579">
    <property type="term" value="P:protein deubiquitination"/>
    <property type="evidence" value="ECO:0007669"/>
    <property type="project" value="TreeGrafter"/>
</dbReference>
<comment type="subcellular location">
    <subcellularLocation>
        <location evidence="2">Cytoplasm</location>
    </subcellularLocation>
</comment>
<accession>A0A913XYB0</accession>
<dbReference type="PANTHER" id="PTHR10589:SF17">
    <property type="entry name" value="UBIQUITIN CARBOXYL-TERMINAL HYDROLASE"/>
    <property type="match status" value="1"/>
</dbReference>
<evidence type="ECO:0000259" key="12">
    <source>
        <dbReference type="PROSITE" id="PS52048"/>
    </source>
</evidence>
<dbReference type="PRINTS" id="PR00707">
    <property type="entry name" value="UBCTHYDRLASE"/>
</dbReference>
<dbReference type="RefSeq" id="XP_020911731.1">
    <property type="nucleotide sequence ID" value="XM_021056072.2"/>
</dbReference>
<evidence type="ECO:0000256" key="8">
    <source>
        <dbReference type="ARBA" id="ARBA00022801"/>
    </source>
</evidence>
<dbReference type="InterPro" id="IPR038765">
    <property type="entry name" value="Papain-like_cys_pep_sf"/>
</dbReference>
<dbReference type="EC" id="3.4.19.12" evidence="11"/>
<evidence type="ECO:0000256" key="5">
    <source>
        <dbReference type="ARBA" id="ARBA00022553"/>
    </source>
</evidence>
<dbReference type="InterPro" id="IPR057254">
    <property type="entry name" value="UCH_AS"/>
</dbReference>
<keyword evidence="4" id="KW-0963">Cytoplasm</keyword>
<evidence type="ECO:0000256" key="7">
    <source>
        <dbReference type="ARBA" id="ARBA00022786"/>
    </source>
</evidence>
<evidence type="ECO:0000256" key="10">
    <source>
        <dbReference type="PROSITE-ProRule" id="PRU01393"/>
    </source>
</evidence>
<dbReference type="InterPro" id="IPR001578">
    <property type="entry name" value="Peptidase_C12_UCH"/>
</dbReference>
<evidence type="ECO:0000313" key="13">
    <source>
        <dbReference type="EnsemblMetazoa" id="XP_020911731.1"/>
    </source>
</evidence>
<dbReference type="InterPro" id="IPR036959">
    <property type="entry name" value="Peptidase_C12_UCH_sf"/>
</dbReference>
<dbReference type="GO" id="GO:0005737">
    <property type="term" value="C:cytoplasm"/>
    <property type="evidence" value="ECO:0007669"/>
    <property type="project" value="UniProtKB-SubCell"/>
</dbReference>
<dbReference type="OrthoDB" id="427186at2759"/>
<proteinExistence type="inferred from homology"/>
<feature type="active site" description="Proton donor" evidence="10">
    <location>
        <position position="167"/>
    </location>
</feature>
<keyword evidence="7 10" id="KW-0833">Ubl conjugation pathway</keyword>
<keyword evidence="9 10" id="KW-0788">Thiol protease</keyword>
<keyword evidence="14" id="KW-1185">Reference proteome</keyword>
<dbReference type="GO" id="GO:0004843">
    <property type="term" value="F:cysteine-type deubiquitinase activity"/>
    <property type="evidence" value="ECO:0007669"/>
    <property type="project" value="UniProtKB-UniRule"/>
</dbReference>
<dbReference type="PROSITE" id="PS00140">
    <property type="entry name" value="UCH_1"/>
    <property type="match status" value="1"/>
</dbReference>
<dbReference type="PROSITE" id="PS52048">
    <property type="entry name" value="UCH_DOMAIN"/>
    <property type="match status" value="1"/>
</dbReference>
<keyword evidence="8 10" id="KW-0378">Hydrolase</keyword>
<dbReference type="GeneID" id="110249501"/>
<dbReference type="Pfam" id="PF01088">
    <property type="entry name" value="Peptidase_C12"/>
    <property type="match status" value="1"/>
</dbReference>
<dbReference type="PANTHER" id="PTHR10589">
    <property type="entry name" value="UBIQUITIN CARBOXYL-TERMINAL HYDROLASE"/>
    <property type="match status" value="1"/>
</dbReference>
<evidence type="ECO:0000256" key="6">
    <source>
        <dbReference type="ARBA" id="ARBA00022670"/>
    </source>
</evidence>
<dbReference type="SUPFAM" id="SSF54001">
    <property type="entry name" value="Cysteine proteinases"/>
    <property type="match status" value="1"/>
</dbReference>
<comment type="similarity">
    <text evidence="3 10 11">Belongs to the peptidase C12 family.</text>
</comment>
<sequence>MATRWLPLESNPDVMNQFIEKLGVKTKHGFVDVFGFDDDLLCMVPQPVYALLLLFPCNDKYEKYRTEQTEKIKKEGQEVSSNIYYMKQTVGNACGTVAIIHSIANNIPQLDISDGVLKKFIDSTKSLSPDEKAEKLENDESISVAHEASAQEGQTEAPSVDDKVDLHFVALVHKDGHLYELDGRKDFPINHGKTTDESFLKDGARVCQEFMKRDPDEVHFTVVALCDV</sequence>
<feature type="domain" description="UCH catalytic" evidence="12">
    <location>
        <begin position="4"/>
        <end position="227"/>
    </location>
</feature>
<name>A0A913XYB0_EXADI</name>
<protein>
    <recommendedName>
        <fullName evidence="11">Ubiquitin carboxyl-terminal hydrolase</fullName>
        <ecNumber evidence="11">3.4.19.12</ecNumber>
    </recommendedName>
</protein>
<dbReference type="KEGG" id="epa:110249501"/>
<feature type="site" description="Important for enzyme activity" evidence="10">
    <location>
        <position position="182"/>
    </location>
</feature>
<dbReference type="AlphaFoldDB" id="A0A913XYB0"/>
<evidence type="ECO:0000256" key="4">
    <source>
        <dbReference type="ARBA" id="ARBA00022490"/>
    </source>
</evidence>
<dbReference type="EnsemblMetazoa" id="XM_021056072.2">
    <property type="protein sequence ID" value="XP_020911731.1"/>
    <property type="gene ID" value="LOC110249501"/>
</dbReference>
<organism evidence="13 14">
    <name type="scientific">Exaiptasia diaphana</name>
    <name type="common">Tropical sea anemone</name>
    <name type="synonym">Aiptasia pulchella</name>
    <dbReference type="NCBI Taxonomy" id="2652724"/>
    <lineage>
        <taxon>Eukaryota</taxon>
        <taxon>Metazoa</taxon>
        <taxon>Cnidaria</taxon>
        <taxon>Anthozoa</taxon>
        <taxon>Hexacorallia</taxon>
        <taxon>Actiniaria</taxon>
        <taxon>Aiptasiidae</taxon>
        <taxon>Exaiptasia</taxon>
    </lineage>
</organism>
<dbReference type="Gene3D" id="3.40.532.10">
    <property type="entry name" value="Peptidase C12, ubiquitin carboxyl-terminal hydrolase"/>
    <property type="match status" value="1"/>
</dbReference>
<reference evidence="13" key="1">
    <citation type="submission" date="2022-11" db="UniProtKB">
        <authorList>
            <consortium name="EnsemblMetazoa"/>
        </authorList>
    </citation>
    <scope>IDENTIFICATION</scope>
</reference>
<comment type="catalytic activity">
    <reaction evidence="1 10 11">
        <text>Thiol-dependent hydrolysis of ester, thioester, amide, peptide and isopeptide bonds formed by the C-terminal Gly of ubiquitin (a 76-residue protein attached to proteins as an intracellular targeting signal).</text>
        <dbReference type="EC" id="3.4.19.12"/>
    </reaction>
</comment>
<evidence type="ECO:0000313" key="14">
    <source>
        <dbReference type="Proteomes" id="UP000887567"/>
    </source>
</evidence>
<dbReference type="OMA" id="IDLHYVC"/>
<keyword evidence="6 10" id="KW-0645">Protease</keyword>
<evidence type="ECO:0000256" key="1">
    <source>
        <dbReference type="ARBA" id="ARBA00000707"/>
    </source>
</evidence>
<dbReference type="GO" id="GO:0006511">
    <property type="term" value="P:ubiquitin-dependent protein catabolic process"/>
    <property type="evidence" value="ECO:0007669"/>
    <property type="project" value="UniProtKB-UniRule"/>
</dbReference>
<evidence type="ECO:0000256" key="9">
    <source>
        <dbReference type="ARBA" id="ARBA00022807"/>
    </source>
</evidence>
<feature type="site" description="Transition state stabilizer" evidence="10">
    <location>
        <position position="88"/>
    </location>
</feature>